<evidence type="ECO:0000313" key="3">
    <source>
        <dbReference type="Proteomes" id="UP000034006"/>
    </source>
</evidence>
<proteinExistence type="predicted"/>
<dbReference type="GO" id="GO:0016787">
    <property type="term" value="F:hydrolase activity"/>
    <property type="evidence" value="ECO:0007669"/>
    <property type="project" value="UniProtKB-KW"/>
</dbReference>
<reference evidence="2 3" key="1">
    <citation type="journal article" date="2015" name="Nature">
        <title>rRNA introns, odd ribosomes, and small enigmatic genomes across a large radiation of phyla.</title>
        <authorList>
            <person name="Brown C.T."/>
            <person name="Hug L.A."/>
            <person name="Thomas B.C."/>
            <person name="Sharon I."/>
            <person name="Castelle C.J."/>
            <person name="Singh A."/>
            <person name="Wilkins M.J."/>
            <person name="Williams K.H."/>
            <person name="Banfield J.F."/>
        </authorList>
    </citation>
    <scope>NUCLEOTIDE SEQUENCE [LARGE SCALE GENOMIC DNA]</scope>
</reference>
<dbReference type="SUPFAM" id="SSF53474">
    <property type="entry name" value="alpha/beta-Hydrolases"/>
    <property type="match status" value="1"/>
</dbReference>
<dbReference type="PANTHER" id="PTHR43798:SF33">
    <property type="entry name" value="HYDROLASE, PUTATIVE (AFU_ORTHOLOGUE AFUA_2G14860)-RELATED"/>
    <property type="match status" value="1"/>
</dbReference>
<dbReference type="AlphaFoldDB" id="A0A0G1HXJ9"/>
<organism evidence="2 3">
    <name type="scientific">Candidatus Collierbacteria bacterium GW2011_GWB2_44_22</name>
    <dbReference type="NCBI Taxonomy" id="1618387"/>
    <lineage>
        <taxon>Bacteria</taxon>
        <taxon>Candidatus Collieribacteriota</taxon>
    </lineage>
</organism>
<accession>A0A0G1HXJ9</accession>
<evidence type="ECO:0000259" key="1">
    <source>
        <dbReference type="Pfam" id="PF00561"/>
    </source>
</evidence>
<dbReference type="Gene3D" id="3.40.50.1820">
    <property type="entry name" value="alpha/beta hydrolase"/>
    <property type="match status" value="1"/>
</dbReference>
<protein>
    <submittedName>
        <fullName evidence="2">Alpha/beta hydrolase family protein</fullName>
    </submittedName>
</protein>
<dbReference type="Proteomes" id="UP000034006">
    <property type="component" value="Unassembled WGS sequence"/>
</dbReference>
<dbReference type="InterPro" id="IPR029058">
    <property type="entry name" value="AB_hydrolase_fold"/>
</dbReference>
<dbReference type="InterPro" id="IPR000073">
    <property type="entry name" value="AB_hydrolase_1"/>
</dbReference>
<dbReference type="GO" id="GO:0016020">
    <property type="term" value="C:membrane"/>
    <property type="evidence" value="ECO:0007669"/>
    <property type="project" value="TreeGrafter"/>
</dbReference>
<sequence length="251" mass="28261">MQTVVDGVLTNYEIFNPKQADTLVILHGWGSSLKFWIPIVKQISTDFQVILVDLPGFGSTNPIDTTPDIPEYTDFVRHFTQKLKLNKFILAGHSFGGQVALDYSIKYPENLASIILIAPVAVLEKPEVLKFKVKIAETIKPMLSNPSNRLAEQLLGWYTPDEYANSNEHQKKVLHKIVKYNLEPLMNQVKVPTDIIWGNLDIVVPNSGSILLKNIPNSRLHIISGANHLVHLTHTKQLAQIIDQIISQHYS</sequence>
<name>A0A0G1HXJ9_9BACT</name>
<dbReference type="Pfam" id="PF00561">
    <property type="entry name" value="Abhydrolase_1"/>
    <property type="match status" value="1"/>
</dbReference>
<dbReference type="PANTHER" id="PTHR43798">
    <property type="entry name" value="MONOACYLGLYCEROL LIPASE"/>
    <property type="match status" value="1"/>
</dbReference>
<evidence type="ECO:0000313" key="2">
    <source>
        <dbReference type="EMBL" id="KKT51861.1"/>
    </source>
</evidence>
<comment type="caution">
    <text evidence="2">The sequence shown here is derived from an EMBL/GenBank/DDBJ whole genome shotgun (WGS) entry which is preliminary data.</text>
</comment>
<dbReference type="PRINTS" id="PR00111">
    <property type="entry name" value="ABHYDROLASE"/>
</dbReference>
<dbReference type="EMBL" id="LCIH01000007">
    <property type="protein sequence ID" value="KKT51861.1"/>
    <property type="molecule type" value="Genomic_DNA"/>
</dbReference>
<dbReference type="InterPro" id="IPR050266">
    <property type="entry name" value="AB_hydrolase_sf"/>
</dbReference>
<gene>
    <name evidence="2" type="ORF">UW44_C0007G0036</name>
</gene>
<dbReference type="STRING" id="1618387.UW44_C0007G0036"/>
<feature type="domain" description="AB hydrolase-1" evidence="1">
    <location>
        <begin position="22"/>
        <end position="125"/>
    </location>
</feature>
<keyword evidence="2" id="KW-0378">Hydrolase</keyword>